<comment type="similarity">
    <text evidence="3">Belongs to the peptidase T1A family.</text>
</comment>
<keyword evidence="6" id="KW-0378">Hydrolase</keyword>
<evidence type="ECO:0000256" key="3">
    <source>
        <dbReference type="RuleBase" id="RU000551"/>
    </source>
</evidence>
<keyword evidence="1 3" id="KW-0963">Cytoplasm</keyword>
<feature type="domain" description="Proteasome alpha-type subunits" evidence="5">
    <location>
        <begin position="6"/>
        <end position="28"/>
    </location>
</feature>
<dbReference type="GO" id="GO:0016787">
    <property type="term" value="F:hydrolase activity"/>
    <property type="evidence" value="ECO:0007669"/>
    <property type="project" value="UniProtKB-KW"/>
</dbReference>
<gene>
    <name evidence="6" type="primary">PRE5</name>
    <name evidence="6" type="ORF">GLX27_004339</name>
</gene>
<dbReference type="PANTHER" id="PTHR11599">
    <property type="entry name" value="PROTEASOME SUBUNIT ALPHA/BETA"/>
    <property type="match status" value="1"/>
</dbReference>
<dbReference type="EMBL" id="CP046239">
    <property type="protein sequence ID" value="WFD49655.1"/>
    <property type="molecule type" value="Genomic_DNA"/>
</dbReference>
<dbReference type="CDD" id="cd03749">
    <property type="entry name" value="proteasome_alpha_type_1"/>
    <property type="match status" value="1"/>
</dbReference>
<dbReference type="Pfam" id="PF00227">
    <property type="entry name" value="Proteasome"/>
    <property type="match status" value="1"/>
</dbReference>
<dbReference type="Pfam" id="PF10584">
    <property type="entry name" value="Proteasome_A_N"/>
    <property type="match status" value="1"/>
</dbReference>
<dbReference type="InterPro" id="IPR001353">
    <property type="entry name" value="Proteasome_sua/b"/>
</dbReference>
<dbReference type="GO" id="GO:0000502">
    <property type="term" value="C:proteasome complex"/>
    <property type="evidence" value="ECO:0007669"/>
    <property type="project" value="UniProtKB-KW"/>
</dbReference>
<evidence type="ECO:0000313" key="7">
    <source>
        <dbReference type="Proteomes" id="UP000818624"/>
    </source>
</evidence>
<dbReference type="InterPro" id="IPR029055">
    <property type="entry name" value="Ntn_hydrolases_N"/>
</dbReference>
<reference evidence="6 7" key="1">
    <citation type="journal article" date="2020" name="Elife">
        <title>Loss of centromere function drives karyotype evolution in closely related Malassezia species.</title>
        <authorList>
            <person name="Sankaranarayanan S.R."/>
            <person name="Ianiri G."/>
            <person name="Coelho M.A."/>
            <person name="Reza M.H."/>
            <person name="Thimmappa B.C."/>
            <person name="Ganguly P."/>
            <person name="Vadnala R.N."/>
            <person name="Sun S."/>
            <person name="Siddharthan R."/>
            <person name="Tellgren-Roth C."/>
            <person name="Dawson T.L."/>
            <person name="Heitman J."/>
            <person name="Sanyal K."/>
        </authorList>
    </citation>
    <scope>NUCLEOTIDE SEQUENCE [LARGE SCALE GENOMIC DNA]</scope>
    <source>
        <strain evidence="6">CBS14141</strain>
    </source>
</reference>
<keyword evidence="2 3" id="KW-0647">Proteasome</keyword>
<protein>
    <recommendedName>
        <fullName evidence="3">Proteasome subunit alpha type</fullName>
    </recommendedName>
</protein>
<feature type="compositionally biased region" description="Low complexity" evidence="4">
    <location>
        <begin position="257"/>
        <end position="271"/>
    </location>
</feature>
<dbReference type="InterPro" id="IPR000426">
    <property type="entry name" value="Proteasome_asu_N"/>
</dbReference>
<evidence type="ECO:0000259" key="5">
    <source>
        <dbReference type="PROSITE" id="PS00388"/>
    </source>
</evidence>
<organism evidence="6 7">
    <name type="scientific">Malassezia furfur</name>
    <name type="common">Pityriasis versicolor infection agent</name>
    <name type="synonym">Pityrosporum furfur</name>
    <dbReference type="NCBI Taxonomy" id="55194"/>
    <lineage>
        <taxon>Eukaryota</taxon>
        <taxon>Fungi</taxon>
        <taxon>Dikarya</taxon>
        <taxon>Basidiomycota</taxon>
        <taxon>Ustilaginomycotina</taxon>
        <taxon>Malasseziomycetes</taxon>
        <taxon>Malasseziales</taxon>
        <taxon>Malasseziaceae</taxon>
        <taxon>Malassezia</taxon>
    </lineage>
</organism>
<dbReference type="InterPro" id="IPR035144">
    <property type="entry name" value="Proteasome_alpha1"/>
</dbReference>
<accession>A0ABY8F0H8</accession>
<evidence type="ECO:0000256" key="2">
    <source>
        <dbReference type="ARBA" id="ARBA00022942"/>
    </source>
</evidence>
<evidence type="ECO:0000256" key="4">
    <source>
        <dbReference type="SAM" id="MobiDB-lite"/>
    </source>
</evidence>
<dbReference type="PROSITE" id="PS00388">
    <property type="entry name" value="PROTEASOME_ALPHA_1"/>
    <property type="match status" value="1"/>
</dbReference>
<dbReference type="InterPro" id="IPR050115">
    <property type="entry name" value="Proteasome_alpha"/>
</dbReference>
<keyword evidence="3" id="KW-0539">Nucleus</keyword>
<name>A0ABY8F0H8_MALFU</name>
<feature type="region of interest" description="Disordered" evidence="4">
    <location>
        <begin position="247"/>
        <end position="293"/>
    </location>
</feature>
<keyword evidence="7" id="KW-1185">Reference proteome</keyword>
<proteinExistence type="inferred from homology"/>
<sequence length="293" mass="32068">MFRNTYDSDNTVFSPQGRLHQVEYALEAVKQGSAVVGVRSQTHAVLVALKRAPSELASYQRKMLKIDKHIGIGFAGLTSDARVLSNYMRQLALSSRMMYARALPLSRLMSALADRAQLNTMQYGKRPYGVGFLVIGVDDTGPHLYEFSPTGNCFEYYAMSLGARNQSAKTYLERRMDEFADVDVNELVVHALRALRETLPQNKDLERAAVSVAIVGPGANADPNSPKVREGQQFTLHEGDELAQWFDALGPKERQRAAQAAAQTDAPSADAGEQGTGDDAAPTDAQAPMDEEN</sequence>
<comment type="subcellular location">
    <subcellularLocation>
        <location evidence="3">Cytoplasm</location>
    </subcellularLocation>
    <subcellularLocation>
        <location evidence="3">Nucleus</location>
    </subcellularLocation>
</comment>
<dbReference type="SMART" id="SM00948">
    <property type="entry name" value="Proteasome_A_N"/>
    <property type="match status" value="1"/>
</dbReference>
<evidence type="ECO:0000313" key="6">
    <source>
        <dbReference type="EMBL" id="WFD49655.1"/>
    </source>
</evidence>
<dbReference type="Proteomes" id="UP000818624">
    <property type="component" value="Chromosome 6"/>
</dbReference>
<dbReference type="Gene3D" id="3.60.20.10">
    <property type="entry name" value="Glutamine Phosphoribosylpyrophosphate, subunit 1, domain 1"/>
    <property type="match status" value="1"/>
</dbReference>
<evidence type="ECO:0000256" key="1">
    <source>
        <dbReference type="ARBA" id="ARBA00022490"/>
    </source>
</evidence>
<dbReference type="SUPFAM" id="SSF56235">
    <property type="entry name" value="N-terminal nucleophile aminohydrolases (Ntn hydrolases)"/>
    <property type="match status" value="1"/>
</dbReference>
<comment type="subunit">
    <text evidence="3">The 26S proteasome consists of a 20S proteasome core and two 19S regulatory subunits.</text>
</comment>